<feature type="transmembrane region" description="Helical" evidence="7">
    <location>
        <begin position="178"/>
        <end position="197"/>
    </location>
</feature>
<evidence type="ECO:0000256" key="7">
    <source>
        <dbReference type="SAM" id="Phobius"/>
    </source>
</evidence>
<evidence type="ECO:0000256" key="5">
    <source>
        <dbReference type="ARBA" id="ARBA00023136"/>
    </source>
</evidence>
<gene>
    <name evidence="9" type="ORF">JOL79_28925</name>
</gene>
<dbReference type="AlphaFoldDB" id="A0A940WV78"/>
<evidence type="ECO:0000256" key="4">
    <source>
        <dbReference type="ARBA" id="ARBA00022989"/>
    </source>
</evidence>
<feature type="transmembrane region" description="Helical" evidence="7">
    <location>
        <begin position="65"/>
        <end position="85"/>
    </location>
</feature>
<comment type="caution">
    <text evidence="9">The sequence shown here is derived from an EMBL/GenBank/DDBJ whole genome shotgun (WGS) entry which is preliminary data.</text>
</comment>
<feature type="region of interest" description="Disordered" evidence="6">
    <location>
        <begin position="290"/>
        <end position="331"/>
    </location>
</feature>
<name>A0A940WV78_9ACTN</name>
<feature type="transmembrane region" description="Helical" evidence="7">
    <location>
        <begin position="36"/>
        <end position="53"/>
    </location>
</feature>
<feature type="transmembrane region" description="Helical" evidence="7">
    <location>
        <begin position="91"/>
        <end position="110"/>
    </location>
</feature>
<evidence type="ECO:0000256" key="2">
    <source>
        <dbReference type="ARBA" id="ARBA00007362"/>
    </source>
</evidence>
<evidence type="ECO:0000259" key="8">
    <source>
        <dbReference type="Pfam" id="PF00892"/>
    </source>
</evidence>
<keyword evidence="4 7" id="KW-1133">Transmembrane helix</keyword>
<dbReference type="GO" id="GO:0016020">
    <property type="term" value="C:membrane"/>
    <property type="evidence" value="ECO:0007669"/>
    <property type="project" value="UniProtKB-SubCell"/>
</dbReference>
<dbReference type="InterPro" id="IPR050638">
    <property type="entry name" value="AA-Vitamin_Transporters"/>
</dbReference>
<feature type="transmembrane region" description="Helical" evidence="7">
    <location>
        <begin position="147"/>
        <end position="166"/>
    </location>
</feature>
<keyword evidence="10" id="KW-1185">Reference proteome</keyword>
<comment type="similarity">
    <text evidence="2">Belongs to the EamA transporter family.</text>
</comment>
<protein>
    <submittedName>
        <fullName evidence="9">DMT family transporter</fullName>
    </submittedName>
</protein>
<accession>A0A940WV78</accession>
<dbReference type="RefSeq" id="WP_210159075.1">
    <property type="nucleotide sequence ID" value="NZ_JAFCNB010000023.1"/>
</dbReference>
<evidence type="ECO:0000313" key="10">
    <source>
        <dbReference type="Proteomes" id="UP000674234"/>
    </source>
</evidence>
<keyword evidence="5 7" id="KW-0472">Membrane</keyword>
<feature type="transmembrane region" description="Helical" evidence="7">
    <location>
        <begin position="122"/>
        <end position="141"/>
    </location>
</feature>
<reference evidence="9" key="1">
    <citation type="submission" date="2021-02" db="EMBL/GenBank/DDBJ databases">
        <title>Draft genome sequence of Microbispora sp. RL4-1S isolated from rice leaves in Thailand.</title>
        <authorList>
            <person name="Muangham S."/>
            <person name="Duangmal K."/>
        </authorList>
    </citation>
    <scope>NUCLEOTIDE SEQUENCE</scope>
    <source>
        <strain evidence="9">RL4-1S</strain>
    </source>
</reference>
<dbReference type="InterPro" id="IPR037185">
    <property type="entry name" value="EmrE-like"/>
</dbReference>
<dbReference type="PANTHER" id="PTHR32322">
    <property type="entry name" value="INNER MEMBRANE TRANSPORTER"/>
    <property type="match status" value="1"/>
</dbReference>
<dbReference type="EMBL" id="JAFCNB010000023">
    <property type="protein sequence ID" value="MBP2707811.1"/>
    <property type="molecule type" value="Genomic_DNA"/>
</dbReference>
<comment type="subcellular location">
    <subcellularLocation>
        <location evidence="1">Membrane</location>
        <topology evidence="1">Multi-pass membrane protein</topology>
    </subcellularLocation>
</comment>
<sequence>MAIIDLLMLLGVAALWGASFLFMRQAVSVLGPIPMIEARVLVAGLGLLLVAVIMRRVPNFRRDLWGFLVLGALMAAVPFTLIAAAELKITASLAAILNATTPLFALLVTSVRQGTRPSRTQLSGVVLGVAGVTVLVGLGPLHLDGMLILAALASLCASLFYALGGVYAKVRFSGTHPLVTTTGQQLGAAVCLLLPTLALPPRHPVTGGIVLAVLALALACTALGFALFFHLVNRVGPTGALTVTFFVPLFGLLYGTAFLGEPLSWSTPLGMSLVLGAVFLVTERRSATRGDAAPGRSATSTGWTPDRRSSHRSGPGRRRRRRPAGAPGRRR</sequence>
<proteinExistence type="inferred from homology"/>
<dbReference type="PANTHER" id="PTHR32322:SF9">
    <property type="entry name" value="AMINO-ACID METABOLITE EFFLUX PUMP-RELATED"/>
    <property type="match status" value="1"/>
</dbReference>
<feature type="transmembrane region" description="Helical" evidence="7">
    <location>
        <begin position="239"/>
        <end position="259"/>
    </location>
</feature>
<evidence type="ECO:0000256" key="1">
    <source>
        <dbReference type="ARBA" id="ARBA00004141"/>
    </source>
</evidence>
<evidence type="ECO:0000313" key="9">
    <source>
        <dbReference type="EMBL" id="MBP2707811.1"/>
    </source>
</evidence>
<dbReference type="InterPro" id="IPR000620">
    <property type="entry name" value="EamA_dom"/>
</dbReference>
<feature type="compositionally biased region" description="Basic residues" evidence="6">
    <location>
        <begin position="309"/>
        <end position="331"/>
    </location>
</feature>
<dbReference type="Proteomes" id="UP000674234">
    <property type="component" value="Unassembled WGS sequence"/>
</dbReference>
<feature type="domain" description="EamA" evidence="8">
    <location>
        <begin position="150"/>
        <end position="282"/>
    </location>
</feature>
<feature type="domain" description="EamA" evidence="8">
    <location>
        <begin position="6"/>
        <end position="136"/>
    </location>
</feature>
<dbReference type="Pfam" id="PF00892">
    <property type="entry name" value="EamA"/>
    <property type="match status" value="2"/>
</dbReference>
<feature type="transmembrane region" description="Helical" evidence="7">
    <location>
        <begin position="209"/>
        <end position="232"/>
    </location>
</feature>
<keyword evidence="3 7" id="KW-0812">Transmembrane</keyword>
<dbReference type="SUPFAM" id="SSF103481">
    <property type="entry name" value="Multidrug resistance efflux transporter EmrE"/>
    <property type="match status" value="2"/>
</dbReference>
<evidence type="ECO:0000256" key="6">
    <source>
        <dbReference type="SAM" id="MobiDB-lite"/>
    </source>
</evidence>
<evidence type="ECO:0000256" key="3">
    <source>
        <dbReference type="ARBA" id="ARBA00022692"/>
    </source>
</evidence>
<organism evidence="9 10">
    <name type="scientific">Microbispora oryzae</name>
    <dbReference type="NCBI Taxonomy" id="2806554"/>
    <lineage>
        <taxon>Bacteria</taxon>
        <taxon>Bacillati</taxon>
        <taxon>Actinomycetota</taxon>
        <taxon>Actinomycetes</taxon>
        <taxon>Streptosporangiales</taxon>
        <taxon>Streptosporangiaceae</taxon>
        <taxon>Microbispora</taxon>
    </lineage>
</organism>
<feature type="transmembrane region" description="Helical" evidence="7">
    <location>
        <begin position="265"/>
        <end position="282"/>
    </location>
</feature>